<sequence length="45" mass="5113">MEEVTSDTCLVFQVKPVRKVINVEAVENYLETQASEIENGEEIDI</sequence>
<evidence type="ECO:0000313" key="2">
    <source>
        <dbReference type="Proteomes" id="UP000530186"/>
    </source>
</evidence>
<keyword evidence="2" id="KW-1185">Reference proteome</keyword>
<dbReference type="Proteomes" id="UP000530186">
    <property type="component" value="Unassembled WGS sequence"/>
</dbReference>
<evidence type="ECO:0000313" key="1">
    <source>
        <dbReference type="EMBL" id="MBA0015601.1"/>
    </source>
</evidence>
<dbReference type="EMBL" id="JACBNY010000001">
    <property type="protein sequence ID" value="MBA0015601.1"/>
    <property type="molecule type" value="Genomic_DNA"/>
</dbReference>
<dbReference type="GeneID" id="303193944"/>
<gene>
    <name evidence="1" type="ORF">HZR21_00275</name>
</gene>
<dbReference type="RefSeq" id="WP_180745431.1">
    <property type="nucleotide sequence ID" value="NZ_CBCRWQ010000002.1"/>
</dbReference>
<comment type="caution">
    <text evidence="1">The sequence shown here is derived from an EMBL/GenBank/DDBJ whole genome shotgun (WGS) entry which is preliminary data.</text>
</comment>
<protein>
    <submittedName>
        <fullName evidence="1">Uncharacterized protein</fullName>
    </submittedName>
</protein>
<dbReference type="AlphaFoldDB" id="A0A7V8SIT8"/>
<name>A0A7V8SIT8_9LACT</name>
<proteinExistence type="predicted"/>
<accession>A0A7V8SIT8</accession>
<reference evidence="1 2" key="1">
    <citation type="submission" date="2020-07" db="EMBL/GenBank/DDBJ databases">
        <authorList>
            <person name="Hilgarth M."/>
            <person name="Werum V."/>
            <person name="Vogel R.F."/>
        </authorList>
    </citation>
    <scope>NUCLEOTIDE SEQUENCE [LARGE SCALE GENOMIC DNA]</scope>
    <source>
        <strain evidence="1 2">DSM 28961</strain>
    </source>
</reference>
<organism evidence="1 2">
    <name type="scientific">Pseudolactococcus laudensis</name>
    <dbReference type="NCBI Taxonomy" id="1494461"/>
    <lineage>
        <taxon>Bacteria</taxon>
        <taxon>Bacillati</taxon>
        <taxon>Bacillota</taxon>
        <taxon>Bacilli</taxon>
        <taxon>Lactobacillales</taxon>
        <taxon>Streptococcaceae</taxon>
        <taxon>Pseudolactococcus</taxon>
    </lineage>
</organism>